<comment type="caution">
    <text evidence="4">The sequence shown here is derived from an EMBL/GenBank/DDBJ whole genome shotgun (WGS) entry which is preliminary data.</text>
</comment>
<organism evidence="4 5">
    <name type="scientific">Chiloscyllium punctatum</name>
    <name type="common">Brownbanded bambooshark</name>
    <name type="synonym">Hemiscyllium punctatum</name>
    <dbReference type="NCBI Taxonomy" id="137246"/>
    <lineage>
        <taxon>Eukaryota</taxon>
        <taxon>Metazoa</taxon>
        <taxon>Chordata</taxon>
        <taxon>Craniata</taxon>
        <taxon>Vertebrata</taxon>
        <taxon>Chondrichthyes</taxon>
        <taxon>Elasmobranchii</taxon>
        <taxon>Galeomorphii</taxon>
        <taxon>Galeoidea</taxon>
        <taxon>Orectolobiformes</taxon>
        <taxon>Hemiscylliidae</taxon>
        <taxon>Chiloscyllium</taxon>
    </lineage>
</organism>
<feature type="region of interest" description="Disordered" evidence="1">
    <location>
        <begin position="290"/>
        <end position="310"/>
    </location>
</feature>
<name>A0A401RRG6_CHIPU</name>
<keyword evidence="2" id="KW-1133">Transmembrane helix</keyword>
<dbReference type="GO" id="GO:0005886">
    <property type="term" value="C:plasma membrane"/>
    <property type="evidence" value="ECO:0007669"/>
    <property type="project" value="TreeGrafter"/>
</dbReference>
<dbReference type="SMART" id="SM00409">
    <property type="entry name" value="IG"/>
    <property type="match status" value="2"/>
</dbReference>
<dbReference type="PROSITE" id="PS50835">
    <property type="entry name" value="IG_LIKE"/>
    <property type="match status" value="2"/>
</dbReference>
<dbReference type="GO" id="GO:0032956">
    <property type="term" value="P:regulation of actin cytoskeleton organization"/>
    <property type="evidence" value="ECO:0007669"/>
    <property type="project" value="TreeGrafter"/>
</dbReference>
<dbReference type="InterPro" id="IPR036179">
    <property type="entry name" value="Ig-like_dom_sf"/>
</dbReference>
<keyword evidence="2" id="KW-0472">Membrane</keyword>
<feature type="domain" description="Ig-like" evidence="3">
    <location>
        <begin position="138"/>
        <end position="236"/>
    </location>
</feature>
<evidence type="ECO:0000313" key="5">
    <source>
        <dbReference type="Proteomes" id="UP000287033"/>
    </source>
</evidence>
<dbReference type="PANTHER" id="PTHR46942:SF1">
    <property type="entry name" value="SIALIC ACID-BINDING IG-LIKE LECTIN 15"/>
    <property type="match status" value="1"/>
</dbReference>
<gene>
    <name evidence="4" type="ORF">chiPu_0019300</name>
</gene>
<dbReference type="OrthoDB" id="6152887at2759"/>
<dbReference type="GO" id="GO:2001204">
    <property type="term" value="P:regulation of osteoclast development"/>
    <property type="evidence" value="ECO:0007669"/>
    <property type="project" value="TreeGrafter"/>
</dbReference>
<dbReference type="Pfam" id="PF07686">
    <property type="entry name" value="V-set"/>
    <property type="match status" value="2"/>
</dbReference>
<evidence type="ECO:0000256" key="1">
    <source>
        <dbReference type="SAM" id="MobiDB-lite"/>
    </source>
</evidence>
<dbReference type="Proteomes" id="UP000287033">
    <property type="component" value="Unassembled WGS sequence"/>
</dbReference>
<dbReference type="STRING" id="137246.A0A401RRG6"/>
<dbReference type="GO" id="GO:0045124">
    <property type="term" value="P:regulation of bone resorption"/>
    <property type="evidence" value="ECO:0007669"/>
    <property type="project" value="TreeGrafter"/>
</dbReference>
<evidence type="ECO:0000313" key="4">
    <source>
        <dbReference type="EMBL" id="GCC20733.1"/>
    </source>
</evidence>
<protein>
    <recommendedName>
        <fullName evidence="3">Ig-like domain-containing protein</fullName>
    </recommendedName>
</protein>
<dbReference type="SUPFAM" id="SSF48726">
    <property type="entry name" value="Immunoglobulin"/>
    <property type="match status" value="2"/>
</dbReference>
<dbReference type="Gene3D" id="2.60.40.10">
    <property type="entry name" value="Immunoglobulins"/>
    <property type="match status" value="2"/>
</dbReference>
<dbReference type="InterPro" id="IPR013783">
    <property type="entry name" value="Ig-like_fold"/>
</dbReference>
<dbReference type="InterPro" id="IPR013106">
    <property type="entry name" value="Ig_V-set"/>
</dbReference>
<feature type="non-terminal residue" evidence="4">
    <location>
        <position position="1"/>
    </location>
</feature>
<dbReference type="EMBL" id="BEZZ01001918">
    <property type="protein sequence ID" value="GCC20733.1"/>
    <property type="molecule type" value="Genomic_DNA"/>
</dbReference>
<accession>A0A401RRG6</accession>
<dbReference type="InterPro" id="IPR003599">
    <property type="entry name" value="Ig_sub"/>
</dbReference>
<dbReference type="SMART" id="SM00406">
    <property type="entry name" value="IGv"/>
    <property type="match status" value="2"/>
</dbReference>
<dbReference type="InterPro" id="IPR042836">
    <property type="entry name" value="SIG15"/>
</dbReference>
<proteinExistence type="predicted"/>
<feature type="transmembrane region" description="Helical" evidence="2">
    <location>
        <begin position="251"/>
        <end position="276"/>
    </location>
</feature>
<evidence type="ECO:0000256" key="2">
    <source>
        <dbReference type="SAM" id="Phobius"/>
    </source>
</evidence>
<keyword evidence="2" id="KW-0812">Transmembrane</keyword>
<dbReference type="PANTHER" id="PTHR46942">
    <property type="entry name" value="SIALIC ACID-BINDING IG-LIKE LECTIN 15"/>
    <property type="match status" value="1"/>
</dbReference>
<feature type="domain" description="Ig-like" evidence="3">
    <location>
        <begin position="1"/>
        <end position="123"/>
    </location>
</feature>
<dbReference type="AlphaFoldDB" id="A0A401RRG6"/>
<keyword evidence="5" id="KW-1185">Reference proteome</keyword>
<reference evidence="4 5" key="1">
    <citation type="journal article" date="2018" name="Nat. Ecol. Evol.">
        <title>Shark genomes provide insights into elasmobranch evolution and the origin of vertebrates.</title>
        <authorList>
            <person name="Hara Y"/>
            <person name="Yamaguchi K"/>
            <person name="Onimaru K"/>
            <person name="Kadota M"/>
            <person name="Koyanagi M"/>
            <person name="Keeley SD"/>
            <person name="Tatsumi K"/>
            <person name="Tanaka K"/>
            <person name="Motone F"/>
            <person name="Kageyama Y"/>
            <person name="Nozu R"/>
            <person name="Adachi N"/>
            <person name="Nishimura O"/>
            <person name="Nakagawa R"/>
            <person name="Tanegashima C"/>
            <person name="Kiyatake I"/>
            <person name="Matsumoto R"/>
            <person name="Murakumo K"/>
            <person name="Nishida K"/>
            <person name="Terakita A"/>
            <person name="Kuratani S"/>
            <person name="Sato K"/>
            <person name="Hyodo S Kuraku.S."/>
        </authorList>
    </citation>
    <scope>NUCLEOTIDE SEQUENCE [LARGE SCALE GENOMIC DNA]</scope>
</reference>
<evidence type="ECO:0000259" key="3">
    <source>
        <dbReference type="PROSITE" id="PS50835"/>
    </source>
</evidence>
<sequence length="400" mass="44309">ANGWSMTIADGVRAEEGGSAVLPCSFTHPDTNLTLTGSVIWKKYKKGAIFKCTYPGPDHSQGELCENVRQWDGGNRFRFVGNLSNKDLSIMMEGLSREDDGSYRCRVELNIGNFGTRRGTHLEVEAAQGNVSVVSGTEGDSVTLPCIFRSWDSHTLTTVTWMRKEPYQHIVTFTAQSQGNWTTGHGGNRYELIGNPEEGNASTRINQLSVRDNHTYLCQVEYRSEPDSQYLIQQVTQLQVIPVKGPEPTIVIYQLIISLLSLLFIFFILIIMFIIFRKKRGYTQKIEQTTSLKRNDPGSSSIPETDQVQQTTIPDQDSSILYAEIDSNRTAQPDSCTYASIVFDSNRKGDKSLLVVESEESESVFFLSESSSSPLPFPLPPSLISVAHSPKCGTGPVGNG</sequence>
<dbReference type="InterPro" id="IPR007110">
    <property type="entry name" value="Ig-like_dom"/>
</dbReference>